<evidence type="ECO:0000256" key="1">
    <source>
        <dbReference type="ARBA" id="ARBA00023172"/>
    </source>
</evidence>
<organism evidence="3 5">
    <name type="scientific">Capnocytophaga catalasegens</name>
    <dbReference type="NCBI Taxonomy" id="1004260"/>
    <lineage>
        <taxon>Bacteria</taxon>
        <taxon>Pseudomonadati</taxon>
        <taxon>Bacteroidota</taxon>
        <taxon>Flavobacteriia</taxon>
        <taxon>Flavobacteriales</taxon>
        <taxon>Flavobacteriaceae</taxon>
        <taxon>Capnocytophaga</taxon>
    </lineage>
</organism>
<dbReference type="Proteomes" id="UP001207736">
    <property type="component" value="Unassembled WGS sequence"/>
</dbReference>
<dbReference type="InterPro" id="IPR002104">
    <property type="entry name" value="Integrase_catalytic"/>
</dbReference>
<dbReference type="PROSITE" id="PS51898">
    <property type="entry name" value="TYR_RECOMBINASE"/>
    <property type="match status" value="1"/>
</dbReference>
<reference evidence="3 6" key="1">
    <citation type="submission" date="2021-11" db="EMBL/GenBank/DDBJ databases">
        <title>Draft genome sequence of Capnocytophaga sp. strain KC07075 isolated from cat oral cavity.</title>
        <authorList>
            <person name="Suzuki M."/>
            <person name="Imaoka K."/>
            <person name="Kimura M."/>
            <person name="Morikawa S."/>
            <person name="Maeda K."/>
        </authorList>
    </citation>
    <scope>NUCLEOTIDE SEQUENCE</scope>
    <source>
        <strain evidence="3">KC07075</strain>
        <strain evidence="4 6">KC07079</strain>
    </source>
</reference>
<evidence type="ECO:0000313" key="3">
    <source>
        <dbReference type="EMBL" id="GJM51092.1"/>
    </source>
</evidence>
<dbReference type="AlphaFoldDB" id="A0AAV5AZM5"/>
<dbReference type="InterPro" id="IPR011010">
    <property type="entry name" value="DNA_brk_join_enz"/>
</dbReference>
<dbReference type="CDD" id="cd00397">
    <property type="entry name" value="DNA_BRE_C"/>
    <property type="match status" value="1"/>
</dbReference>
<dbReference type="RefSeq" id="WP_264844927.1">
    <property type="nucleotide sequence ID" value="NZ_BPMA01000001.1"/>
</dbReference>
<dbReference type="Proteomes" id="UP001208692">
    <property type="component" value="Unassembled WGS sequence"/>
</dbReference>
<name>A0AAV5AZM5_9FLAO</name>
<dbReference type="Pfam" id="PF00589">
    <property type="entry name" value="Phage_integrase"/>
    <property type="match status" value="1"/>
</dbReference>
<dbReference type="GO" id="GO:0006310">
    <property type="term" value="P:DNA recombination"/>
    <property type="evidence" value="ECO:0007669"/>
    <property type="project" value="UniProtKB-KW"/>
</dbReference>
<evidence type="ECO:0000313" key="4">
    <source>
        <dbReference type="EMBL" id="GJM54098.1"/>
    </source>
</evidence>
<keyword evidence="6" id="KW-1185">Reference proteome</keyword>
<gene>
    <name evidence="3" type="ORF">RCZ15_20650</name>
    <name evidence="4" type="ORF">RCZ16_24140</name>
</gene>
<dbReference type="InterPro" id="IPR013762">
    <property type="entry name" value="Integrase-like_cat_sf"/>
</dbReference>
<feature type="domain" description="Tyr recombinase" evidence="2">
    <location>
        <begin position="209"/>
        <end position="384"/>
    </location>
</feature>
<dbReference type="Gene3D" id="1.10.443.10">
    <property type="entry name" value="Intergrase catalytic core"/>
    <property type="match status" value="1"/>
</dbReference>
<evidence type="ECO:0000259" key="2">
    <source>
        <dbReference type="PROSITE" id="PS51898"/>
    </source>
</evidence>
<sequence length="386" mass="46184">MTNTSTICSFTQLWVSPVNWRNATEKDLKKEWYVQCFFYDARFAQKYPKGFPYRKKLNRIKKLNERKKAVEFLLRTMENQLLNGYNPILKKYEGVSEKELSPETPFIEAFEQALKLKEGSKTHLKEIETIVKRLEKAASILKMNDIAIKDFKRSQLKRMLDCLCFPDKYYNKAVRYVSSLYRVLVEYECCETNITRDIYPKKIIKEKRIIPSKKDLQQIQAFTQKNYPYFYRFMMIFLYSGARTTELFRLQKKDIDLENREFTILLEKGGQYKPMTKVILQPAIPFWEELLQEVKHDTDFLFTSKFKPSNKQVQPEITTRFWNRHIKKKLGIIADFYSLKHYMLDSLDSETAMVLASHTNKSTTEIYQVHKEKRDREMLKNLIIEL</sequence>
<accession>A0AAV5AZM5</accession>
<comment type="caution">
    <text evidence="3">The sequence shown here is derived from an EMBL/GenBank/DDBJ whole genome shotgun (WGS) entry which is preliminary data.</text>
</comment>
<protein>
    <recommendedName>
        <fullName evidence="2">Tyr recombinase domain-containing protein</fullName>
    </recommendedName>
</protein>
<proteinExistence type="predicted"/>
<dbReference type="EMBL" id="BQKB01000061">
    <property type="protein sequence ID" value="GJM54098.1"/>
    <property type="molecule type" value="Genomic_DNA"/>
</dbReference>
<evidence type="ECO:0000313" key="5">
    <source>
        <dbReference type="Proteomes" id="UP001207736"/>
    </source>
</evidence>
<dbReference type="GO" id="GO:0015074">
    <property type="term" value="P:DNA integration"/>
    <property type="evidence" value="ECO:0007669"/>
    <property type="project" value="InterPro"/>
</dbReference>
<keyword evidence="1" id="KW-0233">DNA recombination</keyword>
<evidence type="ECO:0000313" key="6">
    <source>
        <dbReference type="Proteomes" id="UP001208692"/>
    </source>
</evidence>
<dbReference type="SUPFAM" id="SSF56349">
    <property type="entry name" value="DNA breaking-rejoining enzymes"/>
    <property type="match status" value="1"/>
</dbReference>
<dbReference type="EMBL" id="BQKA01000039">
    <property type="protein sequence ID" value="GJM51092.1"/>
    <property type="molecule type" value="Genomic_DNA"/>
</dbReference>
<dbReference type="GO" id="GO:0003677">
    <property type="term" value="F:DNA binding"/>
    <property type="evidence" value="ECO:0007669"/>
    <property type="project" value="InterPro"/>
</dbReference>